<gene>
    <name evidence="8" type="ORF">ATO7_11203</name>
</gene>
<name>A0A1Y1SBX9_9GAMM</name>
<reference evidence="8 9" key="1">
    <citation type="submission" date="2013-04" db="EMBL/GenBank/DDBJ databases">
        <title>Oceanococcus atlanticus 22II-S10r2 Genome Sequencing.</title>
        <authorList>
            <person name="Lai Q."/>
            <person name="Li G."/>
            <person name="Shao Z."/>
        </authorList>
    </citation>
    <scope>NUCLEOTIDE SEQUENCE [LARGE SCALE GENOMIC DNA]</scope>
    <source>
        <strain evidence="8 9">22II-S10r2</strain>
    </source>
</reference>
<feature type="transmembrane region" description="Helical" evidence="6">
    <location>
        <begin position="659"/>
        <end position="676"/>
    </location>
</feature>
<dbReference type="PANTHER" id="PTHR33406:SF12">
    <property type="entry name" value="BLR2997 PROTEIN"/>
    <property type="match status" value="1"/>
</dbReference>
<dbReference type="GO" id="GO:0022857">
    <property type="term" value="F:transmembrane transporter activity"/>
    <property type="evidence" value="ECO:0007669"/>
    <property type="project" value="InterPro"/>
</dbReference>
<dbReference type="InterPro" id="IPR050545">
    <property type="entry name" value="Mycobact_MmpL"/>
</dbReference>
<evidence type="ECO:0000259" key="7">
    <source>
        <dbReference type="PROSITE" id="PS50156"/>
    </source>
</evidence>
<dbReference type="Pfam" id="PF03176">
    <property type="entry name" value="MMPL"/>
    <property type="match status" value="2"/>
</dbReference>
<accession>A0A1Y1SBX9</accession>
<evidence type="ECO:0000256" key="1">
    <source>
        <dbReference type="ARBA" id="ARBA00004651"/>
    </source>
</evidence>
<keyword evidence="5 6" id="KW-0472">Membrane</keyword>
<evidence type="ECO:0000313" key="8">
    <source>
        <dbReference type="EMBL" id="ORE85856.1"/>
    </source>
</evidence>
<feature type="transmembrane region" description="Helical" evidence="6">
    <location>
        <begin position="346"/>
        <end position="367"/>
    </location>
</feature>
<feature type="transmembrane region" description="Helical" evidence="6">
    <location>
        <begin position="418"/>
        <end position="441"/>
    </location>
</feature>
<organism evidence="8 9">
    <name type="scientific">Oceanococcus atlanticus</name>
    <dbReference type="NCBI Taxonomy" id="1317117"/>
    <lineage>
        <taxon>Bacteria</taxon>
        <taxon>Pseudomonadati</taxon>
        <taxon>Pseudomonadota</taxon>
        <taxon>Gammaproteobacteria</taxon>
        <taxon>Chromatiales</taxon>
        <taxon>Oceanococcaceae</taxon>
        <taxon>Oceanococcus</taxon>
    </lineage>
</organism>
<comment type="subcellular location">
    <subcellularLocation>
        <location evidence="1">Cell membrane</location>
        <topology evidence="1">Multi-pass membrane protein</topology>
    </subcellularLocation>
</comment>
<evidence type="ECO:0000256" key="4">
    <source>
        <dbReference type="ARBA" id="ARBA00022989"/>
    </source>
</evidence>
<keyword evidence="9" id="KW-1185">Reference proteome</keyword>
<proteinExistence type="predicted"/>
<dbReference type="STRING" id="1317117.ATO7_11203"/>
<sequence>MNVCLSSTLPPAQLMTTPKFSALDRLRSRIESAFGRWGEICHDHPWWVIAALTVALVFFSTWFPTMQVDTSNESYLRESDPARLVYDAFQHEFGKDERIVVLVETDGDIVNDQVLRRLQTLHTALEDIPQVDKVDSLINARMTVGRGDELIVKDLLEDRPQNPAEFDALRQRIRANPLYRNHFVDASLTRTVLIVTPDTYAASPSDADAATALDDFDFSAGFDDMDAMLDDSAAAAPTAEAEFITDEEIYRIIDSIAVLEDSHGDAGFRIGMAGSPLMMHQLTFILGRDMFLFSGIGIVLISALLFAVFRRWVIVGLPVFVSALSVYFTFALMCFFGMVVTTSVQILPSLLLAIGVGNSVHIFTAYFQAVDRGDNKRQALRYALGHSGLAVMMTGLTTAGGLLSFVTANLKPVADIGIIAPMGILSALLFSLALLPALIAVTPFKDKGLKDDSNGPFQRFLTACARISTTYPLRVVALWFVLIAACLVSVAQIRPSHFPLSWFPQGMEIRDVTEALDSNFGGSTFSEIVVDSGRENGLHDPLLLHAVDRAMQFLDQLEVHGVQSGKATSLLDINKELHQALNGNDPAYYAIPDDRALIAQELLLFENSGSDDLEDIVDTAFSKMRITAKMPFVDGVLYPDYLDALQSGFRDIVGDHAEVTFTGVIMLLAGSVKVLIGDTIRSYILAFCIIAPLMMLLVGSVRTGLISMIPNLAPIIFTLALMPILGIPLDAFTLLIGSIALGLAVDDTIHFMHNFQRYYVQTGDAPRAVHETLRTTGKALMITSLVLSAAFFVNLFGTMNNLQDFGLLTGTSIIVAFLADVLLAPALMVLLARWKERSHKESIA</sequence>
<dbReference type="PANTHER" id="PTHR33406">
    <property type="entry name" value="MEMBRANE PROTEIN MJ1562-RELATED"/>
    <property type="match status" value="1"/>
</dbReference>
<feature type="transmembrane region" description="Helical" evidence="6">
    <location>
        <begin position="290"/>
        <end position="309"/>
    </location>
</feature>
<evidence type="ECO:0000256" key="3">
    <source>
        <dbReference type="ARBA" id="ARBA00022692"/>
    </source>
</evidence>
<protein>
    <submittedName>
        <fullName evidence="8">Patched family protein</fullName>
    </submittedName>
</protein>
<evidence type="ECO:0000313" key="9">
    <source>
        <dbReference type="Proteomes" id="UP000192342"/>
    </source>
</evidence>
<dbReference type="InterPro" id="IPR001036">
    <property type="entry name" value="Acrflvin-R"/>
</dbReference>
<feature type="transmembrane region" description="Helical" evidence="6">
    <location>
        <begin position="805"/>
        <end position="832"/>
    </location>
</feature>
<dbReference type="InterPro" id="IPR000731">
    <property type="entry name" value="SSD"/>
</dbReference>
<feature type="transmembrane region" description="Helical" evidence="6">
    <location>
        <begin position="316"/>
        <end position="340"/>
    </location>
</feature>
<keyword evidence="2" id="KW-1003">Cell membrane</keyword>
<keyword evidence="3 6" id="KW-0812">Transmembrane</keyword>
<evidence type="ECO:0000256" key="5">
    <source>
        <dbReference type="ARBA" id="ARBA00023136"/>
    </source>
</evidence>
<dbReference type="InterPro" id="IPR004869">
    <property type="entry name" value="MMPL_dom"/>
</dbReference>
<feature type="domain" description="SSD" evidence="7">
    <location>
        <begin position="704"/>
        <end position="830"/>
    </location>
</feature>
<dbReference type="PRINTS" id="PR00702">
    <property type="entry name" value="ACRIFLAVINRP"/>
</dbReference>
<feature type="transmembrane region" description="Helical" evidence="6">
    <location>
        <begin position="779"/>
        <end position="799"/>
    </location>
</feature>
<keyword evidence="4 6" id="KW-1133">Transmembrane helix</keyword>
<dbReference type="EMBL" id="AQQV01000003">
    <property type="protein sequence ID" value="ORE85856.1"/>
    <property type="molecule type" value="Genomic_DNA"/>
</dbReference>
<evidence type="ECO:0000256" key="6">
    <source>
        <dbReference type="SAM" id="Phobius"/>
    </source>
</evidence>
<feature type="transmembrane region" description="Helical" evidence="6">
    <location>
        <begin position="715"/>
        <end position="745"/>
    </location>
</feature>
<dbReference type="PROSITE" id="PS50156">
    <property type="entry name" value="SSD"/>
    <property type="match status" value="2"/>
</dbReference>
<feature type="transmembrane region" description="Helical" evidence="6">
    <location>
        <begin position="475"/>
        <end position="493"/>
    </location>
</feature>
<dbReference type="Gene3D" id="1.20.1640.10">
    <property type="entry name" value="Multidrug efflux transporter AcrB transmembrane domain"/>
    <property type="match status" value="2"/>
</dbReference>
<dbReference type="OrthoDB" id="9803781at2"/>
<feature type="transmembrane region" description="Helical" evidence="6">
    <location>
        <begin position="683"/>
        <end position="709"/>
    </location>
</feature>
<evidence type="ECO:0000256" key="2">
    <source>
        <dbReference type="ARBA" id="ARBA00022475"/>
    </source>
</evidence>
<comment type="caution">
    <text evidence="8">The sequence shown here is derived from an EMBL/GenBank/DDBJ whole genome shotgun (WGS) entry which is preliminary data.</text>
</comment>
<dbReference type="Proteomes" id="UP000192342">
    <property type="component" value="Unassembled WGS sequence"/>
</dbReference>
<dbReference type="SUPFAM" id="SSF82866">
    <property type="entry name" value="Multidrug efflux transporter AcrB transmembrane domain"/>
    <property type="match status" value="2"/>
</dbReference>
<dbReference type="AlphaFoldDB" id="A0A1Y1SBX9"/>
<feature type="transmembrane region" description="Helical" evidence="6">
    <location>
        <begin position="379"/>
        <end position="406"/>
    </location>
</feature>
<dbReference type="GO" id="GO:0005886">
    <property type="term" value="C:plasma membrane"/>
    <property type="evidence" value="ECO:0007669"/>
    <property type="project" value="UniProtKB-SubCell"/>
</dbReference>
<feature type="domain" description="SSD" evidence="7">
    <location>
        <begin position="319"/>
        <end position="441"/>
    </location>
</feature>